<sequence length="51" mass="5343">MNRVDEAAANLLRVSAKVERPPVRCVVVIPTGIAYTRPDGDAVVPLTALGA</sequence>
<name>A0ABY1IJB4_9ACTO</name>
<evidence type="ECO:0000313" key="1">
    <source>
        <dbReference type="EMBL" id="SHJ25914.1"/>
    </source>
</evidence>
<organism evidence="1 2">
    <name type="scientific">Actinomyces denticolens</name>
    <dbReference type="NCBI Taxonomy" id="52767"/>
    <lineage>
        <taxon>Bacteria</taxon>
        <taxon>Bacillati</taxon>
        <taxon>Actinomycetota</taxon>
        <taxon>Actinomycetes</taxon>
        <taxon>Actinomycetales</taxon>
        <taxon>Actinomycetaceae</taxon>
        <taxon>Actinomyces</taxon>
    </lineage>
</organism>
<evidence type="ECO:0000313" key="2">
    <source>
        <dbReference type="Proteomes" id="UP000184390"/>
    </source>
</evidence>
<proteinExistence type="predicted"/>
<reference evidence="1 2" key="1">
    <citation type="submission" date="2016-11" db="EMBL/GenBank/DDBJ databases">
        <authorList>
            <person name="Varghese N."/>
            <person name="Submissions S."/>
        </authorList>
    </citation>
    <scope>NUCLEOTIDE SEQUENCE [LARGE SCALE GENOMIC DNA]</scope>
    <source>
        <strain evidence="1 2">PA</strain>
    </source>
</reference>
<gene>
    <name evidence="1" type="ORF">SAMN05216246_11711</name>
</gene>
<protein>
    <submittedName>
        <fullName evidence="1">Uncharacterized protein</fullName>
    </submittedName>
</protein>
<dbReference type="Proteomes" id="UP000184390">
    <property type="component" value="Unassembled WGS sequence"/>
</dbReference>
<dbReference type="EMBL" id="FQYL01000017">
    <property type="protein sequence ID" value="SHJ25914.1"/>
    <property type="molecule type" value="Genomic_DNA"/>
</dbReference>
<accession>A0ABY1IJB4</accession>
<comment type="caution">
    <text evidence="1">The sequence shown here is derived from an EMBL/GenBank/DDBJ whole genome shotgun (WGS) entry which is preliminary data.</text>
</comment>
<keyword evidence="2" id="KW-1185">Reference proteome</keyword>